<organism evidence="13 14">
    <name type="scientific">Ornatilinea apprima</name>
    <dbReference type="NCBI Taxonomy" id="1134406"/>
    <lineage>
        <taxon>Bacteria</taxon>
        <taxon>Bacillati</taxon>
        <taxon>Chloroflexota</taxon>
        <taxon>Anaerolineae</taxon>
        <taxon>Anaerolineales</taxon>
        <taxon>Anaerolineaceae</taxon>
        <taxon>Ornatilinea</taxon>
    </lineage>
</organism>
<dbReference type="AlphaFoldDB" id="A0A0P6XDQ0"/>
<keyword evidence="6 9" id="KW-1133">Transmembrane helix</keyword>
<proteinExistence type="inferred from homology"/>
<accession>A0A0P6XDQ0</accession>
<dbReference type="GO" id="GO:0015450">
    <property type="term" value="F:protein-transporting ATPase activity"/>
    <property type="evidence" value="ECO:0007669"/>
    <property type="project" value="InterPro"/>
</dbReference>
<feature type="transmembrane region" description="Helical" evidence="9">
    <location>
        <begin position="277"/>
        <end position="295"/>
    </location>
</feature>
<dbReference type="Pfam" id="PF22599">
    <property type="entry name" value="SecDF_P1_head"/>
    <property type="match status" value="1"/>
</dbReference>
<feature type="transmembrane region" description="Helical" evidence="9">
    <location>
        <begin position="405"/>
        <end position="428"/>
    </location>
</feature>
<evidence type="ECO:0000256" key="3">
    <source>
        <dbReference type="ARBA" id="ARBA00022475"/>
    </source>
</evidence>
<dbReference type="NCBIfam" id="TIGR00916">
    <property type="entry name" value="2A0604s01"/>
    <property type="match status" value="1"/>
</dbReference>
<evidence type="ECO:0000313" key="14">
    <source>
        <dbReference type="Proteomes" id="UP000050417"/>
    </source>
</evidence>
<feature type="domain" description="SecDF P1 head subdomain" evidence="12">
    <location>
        <begin position="162"/>
        <end position="255"/>
    </location>
</feature>
<evidence type="ECO:0000313" key="13">
    <source>
        <dbReference type="EMBL" id="KPL81124.1"/>
    </source>
</evidence>
<dbReference type="NCBIfam" id="TIGR01129">
    <property type="entry name" value="secD"/>
    <property type="match status" value="1"/>
</dbReference>
<keyword evidence="5 9" id="KW-0653">Protein transport</keyword>
<dbReference type="GO" id="GO:0043952">
    <property type="term" value="P:protein transport by the Sec complex"/>
    <property type="evidence" value="ECO:0007669"/>
    <property type="project" value="UniProtKB-UniRule"/>
</dbReference>
<dbReference type="InterPro" id="IPR054384">
    <property type="entry name" value="SecDF_P1_head"/>
</dbReference>
<evidence type="ECO:0000256" key="5">
    <source>
        <dbReference type="ARBA" id="ARBA00022927"/>
    </source>
</evidence>
<sequence>MNQRIVRLVLILLLIGLVIWIDLPTNPGIKIGDFSRNLDTVLGLDLQGGMQVLLEVDKPEDYVATEQEMADARAIFENRSNGLGVSEVSFQVAGTRRIVGEFPGLVNTDEVIAVLKETGQLEFVDMGSTPLPAGTVIKTDLDALIPENPIESDNLEDKVWHTVMTGDMLKTVAVTANQLGQPEVAFELKPEGAVIFKDHTSQNQGKYLAIVLDKTVISTPVINAVIEDSGVIQGQFTNEEANNLAIQLRYGSLPIPFKVVESRVVGPTLGADSLNKSIIAGLIGFAIVALFMAIYYRLPGGVAIISIITYALITLALFKLIPVTLTLPGVAGVLLSTGGALDANILIFERLKEELRAGRTIKQALDLAWKRAWPSIRDSNFATIITSVILFWFGSAFGATIVKGFALTLAIGVAVSLFCAIVVTRTLLNETINLTKPKDIGKWFGA</sequence>
<protein>
    <recommendedName>
        <fullName evidence="9">Protein translocase subunit SecD</fullName>
    </recommendedName>
</protein>
<dbReference type="SUPFAM" id="SSF82866">
    <property type="entry name" value="Multidrug efflux transporter AcrB transmembrane domain"/>
    <property type="match status" value="1"/>
</dbReference>
<dbReference type="InterPro" id="IPR022813">
    <property type="entry name" value="SecD/SecF_arch_bac"/>
</dbReference>
<dbReference type="Proteomes" id="UP000050417">
    <property type="component" value="Unassembled WGS sequence"/>
</dbReference>
<feature type="transmembrane region" description="Helical" evidence="9">
    <location>
        <begin position="302"/>
        <end position="321"/>
    </location>
</feature>
<keyword evidence="14" id="KW-1185">Reference proteome</keyword>
<dbReference type="HAMAP" id="MF_01463_B">
    <property type="entry name" value="SecD_B"/>
    <property type="match status" value="1"/>
</dbReference>
<keyword evidence="4 9" id="KW-0812">Transmembrane</keyword>
<dbReference type="InterPro" id="IPR005791">
    <property type="entry name" value="SecD"/>
</dbReference>
<feature type="domain" description="Protein export membrane protein SecD/SecF C-terminal" evidence="10">
    <location>
        <begin position="258"/>
        <end position="429"/>
    </location>
</feature>
<evidence type="ECO:0000259" key="12">
    <source>
        <dbReference type="Pfam" id="PF22599"/>
    </source>
</evidence>
<dbReference type="EMBL" id="LGCL01000002">
    <property type="protein sequence ID" value="KPL81124.1"/>
    <property type="molecule type" value="Genomic_DNA"/>
</dbReference>
<dbReference type="PRINTS" id="PR00702">
    <property type="entry name" value="ACRIFLAVINRP"/>
</dbReference>
<dbReference type="Pfam" id="PF21760">
    <property type="entry name" value="SecD_1st"/>
    <property type="match status" value="1"/>
</dbReference>
<comment type="caution">
    <text evidence="9">Lacks conserved residue(s) required for the propagation of feature annotation.</text>
</comment>
<feature type="domain" description="Protein translocase subunit SecDF P1" evidence="11">
    <location>
        <begin position="69"/>
        <end position="126"/>
    </location>
</feature>
<keyword evidence="3 9" id="KW-1003">Cell membrane</keyword>
<evidence type="ECO:0000256" key="2">
    <source>
        <dbReference type="ARBA" id="ARBA00022448"/>
    </source>
</evidence>
<reference evidence="13 14" key="1">
    <citation type="submission" date="2015-07" db="EMBL/GenBank/DDBJ databases">
        <title>Genome sequence of Ornatilinea apprima DSM 23815.</title>
        <authorList>
            <person name="Hemp J."/>
            <person name="Ward L.M."/>
            <person name="Pace L.A."/>
            <person name="Fischer W.W."/>
        </authorList>
    </citation>
    <scope>NUCLEOTIDE SEQUENCE [LARGE SCALE GENOMIC DNA]</scope>
    <source>
        <strain evidence="13 14">P3M-1</strain>
    </source>
</reference>
<dbReference type="InterPro" id="IPR022646">
    <property type="entry name" value="SecD/SecF_CS"/>
</dbReference>
<evidence type="ECO:0000256" key="9">
    <source>
        <dbReference type="HAMAP-Rule" id="MF_01463"/>
    </source>
</evidence>
<dbReference type="InterPro" id="IPR055344">
    <property type="entry name" value="SecD_SecF_C_bact"/>
</dbReference>
<dbReference type="PATRIC" id="fig|1134406.4.peg.3593"/>
<evidence type="ECO:0000256" key="7">
    <source>
        <dbReference type="ARBA" id="ARBA00023010"/>
    </source>
</evidence>
<dbReference type="GO" id="GO:0065002">
    <property type="term" value="P:intracellular protein transmembrane transport"/>
    <property type="evidence" value="ECO:0007669"/>
    <property type="project" value="UniProtKB-UniRule"/>
</dbReference>
<feature type="transmembrane region" description="Helical" evidence="9">
    <location>
        <begin position="327"/>
        <end position="348"/>
    </location>
</feature>
<dbReference type="OrthoDB" id="9805019at2"/>
<evidence type="ECO:0000259" key="11">
    <source>
        <dbReference type="Pfam" id="PF21760"/>
    </source>
</evidence>
<dbReference type="GO" id="GO:0006605">
    <property type="term" value="P:protein targeting"/>
    <property type="evidence" value="ECO:0007669"/>
    <property type="project" value="UniProtKB-UniRule"/>
</dbReference>
<dbReference type="GO" id="GO:0005886">
    <property type="term" value="C:plasma membrane"/>
    <property type="evidence" value="ECO:0007669"/>
    <property type="project" value="UniProtKB-SubCell"/>
</dbReference>
<keyword evidence="2 9" id="KW-0813">Transport</keyword>
<dbReference type="RefSeq" id="WP_075061080.1">
    <property type="nucleotide sequence ID" value="NZ_LGCL01000002.1"/>
</dbReference>
<evidence type="ECO:0000256" key="1">
    <source>
        <dbReference type="ARBA" id="ARBA00004651"/>
    </source>
</evidence>
<dbReference type="Gene3D" id="3.30.1360.200">
    <property type="match status" value="1"/>
</dbReference>
<dbReference type="STRING" id="1134406.ADN00_00970"/>
<comment type="function">
    <text evidence="9">Part of the Sec protein translocase complex. Interacts with the SecYEG preprotein conducting channel. SecDF uses the proton motive force (PMF) to complete protein translocation after the ATP-dependent function of SecA.</text>
</comment>
<keyword evidence="8 9" id="KW-0472">Membrane</keyword>
<comment type="caution">
    <text evidence="13">The sequence shown here is derived from an EMBL/GenBank/DDBJ whole genome shotgun (WGS) entry which is preliminary data.</text>
</comment>
<dbReference type="Gene3D" id="3.30.70.3400">
    <property type="match status" value="1"/>
</dbReference>
<gene>
    <name evidence="9" type="primary">secD</name>
    <name evidence="13" type="ORF">ADN00_00970</name>
</gene>
<evidence type="ECO:0000259" key="10">
    <source>
        <dbReference type="Pfam" id="PF02355"/>
    </source>
</evidence>
<comment type="subunit">
    <text evidence="9">Forms a complex with SecF. Part of the essential Sec protein translocation apparatus which comprises SecA, SecYEG and auxiliary proteins SecDF. Other proteins may also be involved.</text>
</comment>
<dbReference type="PANTHER" id="PTHR30081">
    <property type="entry name" value="PROTEIN-EXPORT MEMBRANE PROTEIN SEC"/>
    <property type="match status" value="1"/>
</dbReference>
<keyword evidence="7 9" id="KW-0811">Translocation</keyword>
<dbReference type="InterPro" id="IPR048631">
    <property type="entry name" value="SecD_1st"/>
</dbReference>
<dbReference type="Pfam" id="PF02355">
    <property type="entry name" value="SecD_SecF_C"/>
    <property type="match status" value="1"/>
</dbReference>
<dbReference type="InterPro" id="IPR048634">
    <property type="entry name" value="SecD_SecF_C"/>
</dbReference>
<comment type="subcellular location">
    <subcellularLocation>
        <location evidence="1 9">Cell membrane</location>
        <topology evidence="1 9">Multi-pass membrane protein</topology>
    </subcellularLocation>
</comment>
<dbReference type="Gene3D" id="1.20.1640.10">
    <property type="entry name" value="Multidrug efflux transporter AcrB transmembrane domain"/>
    <property type="match status" value="1"/>
</dbReference>
<dbReference type="PANTHER" id="PTHR30081:SF1">
    <property type="entry name" value="PROTEIN TRANSLOCASE SUBUNIT SECD"/>
    <property type="match status" value="1"/>
</dbReference>
<name>A0A0P6XDQ0_9CHLR</name>
<feature type="transmembrane region" description="Helical" evidence="9">
    <location>
        <begin position="380"/>
        <end position="399"/>
    </location>
</feature>
<evidence type="ECO:0000256" key="4">
    <source>
        <dbReference type="ARBA" id="ARBA00022692"/>
    </source>
</evidence>
<comment type="similarity">
    <text evidence="9">Belongs to the SecD/SecF family. SecD subfamily.</text>
</comment>
<evidence type="ECO:0000256" key="6">
    <source>
        <dbReference type="ARBA" id="ARBA00022989"/>
    </source>
</evidence>
<evidence type="ECO:0000256" key="8">
    <source>
        <dbReference type="ARBA" id="ARBA00023136"/>
    </source>
</evidence>
<dbReference type="Pfam" id="PF07549">
    <property type="entry name" value="Sec_GG"/>
    <property type="match status" value="1"/>
</dbReference>
<dbReference type="InterPro" id="IPR001036">
    <property type="entry name" value="Acrflvin-R"/>
</dbReference>